<dbReference type="InterPro" id="IPR010106">
    <property type="entry name" value="RpnA"/>
</dbReference>
<comment type="caution">
    <text evidence="1">The sequence shown here is derived from an EMBL/GenBank/DDBJ whole genome shotgun (WGS) entry which is preliminary data.</text>
</comment>
<evidence type="ECO:0000313" key="1">
    <source>
        <dbReference type="EMBL" id="MPW13560.1"/>
    </source>
</evidence>
<dbReference type="Proteomes" id="UP000430466">
    <property type="component" value="Unassembled WGS sequence"/>
</dbReference>
<proteinExistence type="predicted"/>
<dbReference type="EMBL" id="WHOE01000003">
    <property type="protein sequence ID" value="MPW13560.1"/>
    <property type="molecule type" value="Genomic_DNA"/>
</dbReference>
<gene>
    <name evidence="1" type="ORF">GDZ32_00330</name>
</gene>
<protein>
    <submittedName>
        <fullName evidence="1">Rpn family recombination-promoting nuclease/putative transposase</fullName>
    </submittedName>
</protein>
<dbReference type="Pfam" id="PF12784">
    <property type="entry name" value="PDDEXK_2"/>
    <property type="match status" value="1"/>
</dbReference>
<sequence>MKETQKNQAFGEVLANPDFCRYVLQTVTGKKQISKIFLPEKQKEIKDPSHKVQKDVRLDVFVEDHEHNLHDLEMQVEDKQDLGRRIRYYISKCDQRYTLDKSKTYQDMNNLTIIFFCLFDPFKQGKIKYSLHWGEDFDHTIKLLTGVDVIIINSKGRPNGESKDLLGLVDLINDRPVHLNKYFDWAQKKIKELNDDSEWRDKTMDYETKLLEEKQAGMKEGMREATIVGLKKMIVVLKNLKNPYDQILHQLELSYGDQFTKKELEDFID</sequence>
<reference evidence="1 2" key="1">
    <citation type="submission" date="2019-10" db="EMBL/GenBank/DDBJ databases">
        <title>Draft genome sequences of Lactobacillus strains.</title>
        <authorList>
            <person name="Cho G.-S."/>
            <person name="Fagbemigun O."/>
            <person name="Brinks E."/>
            <person name="Franz C.M.A.P."/>
        </authorList>
    </citation>
    <scope>NUCLEOTIDE SEQUENCE [LARGE SCALE GENOMIC DNA]</scope>
    <source>
        <strain evidence="1 2">313</strain>
    </source>
</reference>
<name>A0A6A7JYY8_LACHE</name>
<organism evidence="1 2">
    <name type="scientific">Lactobacillus helveticus</name>
    <name type="common">Lactobacillus suntoryeus</name>
    <dbReference type="NCBI Taxonomy" id="1587"/>
    <lineage>
        <taxon>Bacteria</taxon>
        <taxon>Bacillati</taxon>
        <taxon>Bacillota</taxon>
        <taxon>Bacilli</taxon>
        <taxon>Lactobacillales</taxon>
        <taxon>Lactobacillaceae</taxon>
        <taxon>Lactobacillus</taxon>
    </lineage>
</organism>
<dbReference type="AlphaFoldDB" id="A0A6A7JYY8"/>
<evidence type="ECO:0000313" key="2">
    <source>
        <dbReference type="Proteomes" id="UP000430466"/>
    </source>
</evidence>
<dbReference type="NCBIfam" id="TIGR01784">
    <property type="entry name" value="T_den_put_tspse"/>
    <property type="match status" value="1"/>
</dbReference>
<accession>A0A6A7JYY8</accession>
<dbReference type="RefSeq" id="WP_152723052.1">
    <property type="nucleotide sequence ID" value="NZ_WHOE01000003.1"/>
</dbReference>